<dbReference type="AlphaFoldDB" id="A0A7V5HNB7"/>
<reference evidence="3" key="1">
    <citation type="journal article" date="2020" name="mSystems">
        <title>Genome- and Community-Level Interaction Insights into Carbon Utilization and Element Cycling Functions of Hydrothermarchaeota in Hydrothermal Sediment.</title>
        <authorList>
            <person name="Zhou Z."/>
            <person name="Liu Y."/>
            <person name="Xu W."/>
            <person name="Pan J."/>
            <person name="Luo Z.H."/>
            <person name="Li M."/>
        </authorList>
    </citation>
    <scope>NUCLEOTIDE SEQUENCE [LARGE SCALE GENOMIC DNA]</scope>
    <source>
        <strain evidence="3">HyVt-96</strain>
    </source>
</reference>
<proteinExistence type="inferred from homology"/>
<comment type="similarity">
    <text evidence="1">Belongs to the GSP E family.</text>
</comment>
<dbReference type="InterPro" id="IPR001482">
    <property type="entry name" value="T2SS/T4SS_dom"/>
</dbReference>
<comment type="caution">
    <text evidence="3">The sequence shown here is derived from an EMBL/GenBank/DDBJ whole genome shotgun (WGS) entry which is preliminary data.</text>
</comment>
<evidence type="ECO:0000259" key="2">
    <source>
        <dbReference type="Pfam" id="PF00437"/>
    </source>
</evidence>
<dbReference type="PANTHER" id="PTHR30486">
    <property type="entry name" value="TWITCHING MOTILITY PROTEIN PILT"/>
    <property type="match status" value="1"/>
</dbReference>
<dbReference type="GO" id="GO:0016887">
    <property type="term" value="F:ATP hydrolysis activity"/>
    <property type="evidence" value="ECO:0007669"/>
    <property type="project" value="InterPro"/>
</dbReference>
<sequence>MIQPQYIFNEMEKRKIKEVIFVPGKEPIFKTEDGIESAGGDRLMPDDTRQLLISLRQRTPMVNAPLQSEGHFSFGLPGLGRFHVNYFTQRGSYAVVIRKISPAPPSFEELIPDKETIERLKNLIYHKGLFLVISSYTYINLDIIASIISYLIQYENKIIYTIELPLTYVFKHEKSIIMQREVGQDVLSLEEALISALRTSPDFTYISELQTSRDLELFLKLVERGNTVFLPYHAADTHAALTGLERLATDRKGFRETISHFLVAIISPKLEQGNIKAVNIIVKDAETETAIREGRYDEILVP</sequence>
<dbReference type="InterPro" id="IPR050921">
    <property type="entry name" value="T4SS_GSP_E_ATPase"/>
</dbReference>
<dbReference type="Proteomes" id="UP000886050">
    <property type="component" value="Unassembled WGS sequence"/>
</dbReference>
<protein>
    <recommendedName>
        <fullName evidence="2">Bacterial type II secretion system protein E domain-containing protein</fullName>
    </recommendedName>
</protein>
<dbReference type="Gene3D" id="3.40.50.300">
    <property type="entry name" value="P-loop containing nucleotide triphosphate hydrolases"/>
    <property type="match status" value="1"/>
</dbReference>
<dbReference type="SUPFAM" id="SSF52540">
    <property type="entry name" value="P-loop containing nucleoside triphosphate hydrolases"/>
    <property type="match status" value="1"/>
</dbReference>
<dbReference type="Pfam" id="PF00437">
    <property type="entry name" value="T2SSE"/>
    <property type="match status" value="1"/>
</dbReference>
<organism evidence="3">
    <name type="scientific">candidate division WOR-3 bacterium</name>
    <dbReference type="NCBI Taxonomy" id="2052148"/>
    <lineage>
        <taxon>Bacteria</taxon>
        <taxon>Bacteria division WOR-3</taxon>
    </lineage>
</organism>
<evidence type="ECO:0000256" key="1">
    <source>
        <dbReference type="ARBA" id="ARBA00006611"/>
    </source>
</evidence>
<feature type="domain" description="Bacterial type II secretion system protein E" evidence="2">
    <location>
        <begin position="55"/>
        <end position="270"/>
    </location>
</feature>
<name>A0A7V5HNB7_UNCW3</name>
<gene>
    <name evidence="3" type="ORF">ENL43_03195</name>
</gene>
<dbReference type="InterPro" id="IPR027417">
    <property type="entry name" value="P-loop_NTPase"/>
</dbReference>
<evidence type="ECO:0000313" key="3">
    <source>
        <dbReference type="EMBL" id="HHF53352.1"/>
    </source>
</evidence>
<dbReference type="Gene3D" id="3.30.450.90">
    <property type="match status" value="1"/>
</dbReference>
<dbReference type="EMBL" id="DRTX01000162">
    <property type="protein sequence ID" value="HHF53352.1"/>
    <property type="molecule type" value="Genomic_DNA"/>
</dbReference>
<accession>A0A7V5HNB7</accession>